<name>A0A2G5HYD3_CERBT</name>
<dbReference type="GO" id="GO:0071949">
    <property type="term" value="F:FAD binding"/>
    <property type="evidence" value="ECO:0007669"/>
    <property type="project" value="InterPro"/>
</dbReference>
<dbReference type="SUPFAM" id="SSF51905">
    <property type="entry name" value="FAD/NAD(P)-binding domain"/>
    <property type="match status" value="1"/>
</dbReference>
<accession>A0A2G5HYD3</accession>
<keyword evidence="3" id="KW-0560">Oxidoreductase</keyword>
<dbReference type="InterPro" id="IPR002938">
    <property type="entry name" value="FAD-bd"/>
</dbReference>
<dbReference type="PANTHER" id="PTHR46972:SF1">
    <property type="entry name" value="FAD DEPENDENT OXIDOREDUCTASE DOMAIN-CONTAINING PROTEIN"/>
    <property type="match status" value="1"/>
</dbReference>
<dbReference type="EMBL" id="LKMD01000102">
    <property type="protein sequence ID" value="PIA97530.1"/>
    <property type="molecule type" value="Genomic_DNA"/>
</dbReference>
<keyword evidence="4" id="KW-0503">Monooxygenase</keyword>
<organism evidence="7 8">
    <name type="scientific">Cercospora beticola</name>
    <name type="common">Sugarbeet leaf spot fungus</name>
    <dbReference type="NCBI Taxonomy" id="122368"/>
    <lineage>
        <taxon>Eukaryota</taxon>
        <taxon>Fungi</taxon>
        <taxon>Dikarya</taxon>
        <taxon>Ascomycota</taxon>
        <taxon>Pezizomycotina</taxon>
        <taxon>Dothideomycetes</taxon>
        <taxon>Dothideomycetidae</taxon>
        <taxon>Mycosphaerellales</taxon>
        <taxon>Mycosphaerellaceae</taxon>
        <taxon>Cercospora</taxon>
    </lineage>
</organism>
<dbReference type="GO" id="GO:0004497">
    <property type="term" value="F:monooxygenase activity"/>
    <property type="evidence" value="ECO:0007669"/>
    <property type="project" value="UniProtKB-KW"/>
</dbReference>
<dbReference type="PRINTS" id="PR00420">
    <property type="entry name" value="RNGMNOXGNASE"/>
</dbReference>
<dbReference type="Pfam" id="PF01494">
    <property type="entry name" value="FAD_binding_3"/>
    <property type="match status" value="1"/>
</dbReference>
<evidence type="ECO:0000256" key="3">
    <source>
        <dbReference type="ARBA" id="ARBA00023002"/>
    </source>
</evidence>
<gene>
    <name evidence="7" type="ORF">CB0940_06075</name>
</gene>
<evidence type="ECO:0000256" key="1">
    <source>
        <dbReference type="ARBA" id="ARBA00022630"/>
    </source>
</evidence>
<dbReference type="Gene3D" id="3.50.50.60">
    <property type="entry name" value="FAD/NAD(P)-binding domain"/>
    <property type="match status" value="1"/>
</dbReference>
<keyword evidence="1" id="KW-0285">Flavoprotein</keyword>
<keyword evidence="2" id="KW-0274">FAD</keyword>
<dbReference type="OrthoDB" id="655030at2759"/>
<evidence type="ECO:0000256" key="4">
    <source>
        <dbReference type="ARBA" id="ARBA00023033"/>
    </source>
</evidence>
<protein>
    <recommendedName>
        <fullName evidence="6">FAD-binding domain-containing protein</fullName>
    </recommendedName>
</protein>
<dbReference type="Proteomes" id="UP000230605">
    <property type="component" value="Chromosome 2"/>
</dbReference>
<evidence type="ECO:0000259" key="6">
    <source>
        <dbReference type="Pfam" id="PF01494"/>
    </source>
</evidence>
<feature type="region of interest" description="Disordered" evidence="5">
    <location>
        <begin position="66"/>
        <end position="85"/>
    </location>
</feature>
<dbReference type="AlphaFoldDB" id="A0A2G5HYD3"/>
<reference evidence="7 8" key="1">
    <citation type="submission" date="2015-10" db="EMBL/GenBank/DDBJ databases">
        <title>The cercosporin biosynthetic gene cluster was horizontally transferred to several fungal lineages and shown to be expanded in Cercospora beticola based on microsynteny with recipient genomes.</title>
        <authorList>
            <person name="De Jonge R."/>
            <person name="Ebert M.K."/>
            <person name="Suttle J.C."/>
            <person name="Jurick Ii W.M."/>
            <person name="Secor G.A."/>
            <person name="Thomma B.P."/>
            <person name="Van De Peer Y."/>
            <person name="Bolton M.D."/>
        </authorList>
    </citation>
    <scope>NUCLEOTIDE SEQUENCE [LARGE SCALE GENOMIC DNA]</scope>
    <source>
        <strain evidence="7 8">09-40</strain>
    </source>
</reference>
<comment type="caution">
    <text evidence="7">The sequence shown here is derived from an EMBL/GenBank/DDBJ whole genome shotgun (WGS) entry which is preliminary data.</text>
</comment>
<evidence type="ECO:0000256" key="2">
    <source>
        <dbReference type="ARBA" id="ARBA00022827"/>
    </source>
</evidence>
<dbReference type="PANTHER" id="PTHR46972">
    <property type="entry name" value="MONOOXYGENASE ASQM-RELATED"/>
    <property type="match status" value="1"/>
</dbReference>
<sequence>MRASFARSKLTSRLSLFGGQPSFAPASTWYTTSHMVSGRAPTILASGTTALHRVFSRYPTTQQSSYKYTTSTMSSTETSRLLPNDQKHPLSGKTIIVSGAGTAGLSFAKGILEFWPSSLPPPKIKLYERDPRDLPASRGNYSIGLRSDKLSGGLQALKKLNLLDQVLAACVPNSDKNGSIRDHNWEDMIHLRNPDTPPDGLPVANVRITRNSVRETMIRALPEAVEKNFDVQCVSASKSEKGGMDVKLSGDDEKEVHCDLLVVADGASSKMRRALRPDDGLKFIGASLITGNAFFEPGKVPPYVEDSFGPVIGGQGTGLVVFPIDDRSCVWFITHRSKEPRTSISGEKALAMKDEIMAEVRSRGAVFGERLELLLQATEMSSLKIFNAQDKRPISHTDIESEPVVYIGDASHAVSPFAGNGMNMAIMDGYSLSSALCNATSIAEAVKEFDKESVPRCTKAWRISHVVLRIFHAKGIFLWLVVRILRSLFWLIGGRKQ</sequence>
<evidence type="ECO:0000256" key="5">
    <source>
        <dbReference type="SAM" id="MobiDB-lite"/>
    </source>
</evidence>
<feature type="domain" description="FAD-binding" evidence="6">
    <location>
        <begin position="245"/>
        <end position="439"/>
    </location>
</feature>
<dbReference type="InterPro" id="IPR036188">
    <property type="entry name" value="FAD/NAD-bd_sf"/>
</dbReference>
<evidence type="ECO:0000313" key="8">
    <source>
        <dbReference type="Proteomes" id="UP000230605"/>
    </source>
</evidence>
<proteinExistence type="predicted"/>
<feature type="compositionally biased region" description="Low complexity" evidence="5">
    <location>
        <begin position="66"/>
        <end position="79"/>
    </location>
</feature>
<evidence type="ECO:0000313" key="7">
    <source>
        <dbReference type="EMBL" id="PIA97530.1"/>
    </source>
</evidence>